<sequence length="135" mass="14640">MQGVLLVVFGVVALVATILTLWLCCCFRQRAPKWVFLSGLVLTDAVLVVCAAVMITYGAGLLIASYHGNTLPAALLFSFSVIPIAAAIGIPIYCCYHRKRQIQEEEEEEGNEVAAQDDTEDAQLVVFFNDAKTSA</sequence>
<reference evidence="2 3" key="1">
    <citation type="submission" date="2017-03" db="EMBL/GenBank/DDBJ databases">
        <title>An alternative strategy for trypanosome survival in the mammalian bloodstream revealed through genome and transcriptome analysis of the ubiquitous bovine parasite Trypanosoma (Megatrypanum) theileri.</title>
        <authorList>
            <person name="Kelly S."/>
            <person name="Ivens A."/>
            <person name="Mott A."/>
            <person name="O'Neill E."/>
            <person name="Emms D."/>
            <person name="Macleod O."/>
            <person name="Voorheis P."/>
            <person name="Matthews J."/>
            <person name="Matthews K."/>
            <person name="Carrington M."/>
        </authorList>
    </citation>
    <scope>NUCLEOTIDE SEQUENCE [LARGE SCALE GENOMIC DNA]</scope>
    <source>
        <strain evidence="2">Edinburgh</strain>
    </source>
</reference>
<comment type="caution">
    <text evidence="2">The sequence shown here is derived from an EMBL/GenBank/DDBJ whole genome shotgun (WGS) entry which is preliminary data.</text>
</comment>
<dbReference type="VEuPathDB" id="TriTrypDB:TM35_000101690"/>
<proteinExistence type="predicted"/>
<accession>A0A1X0NZ75</accession>
<keyword evidence="3" id="KW-1185">Reference proteome</keyword>
<dbReference type="EMBL" id="NBCO01000010">
    <property type="protein sequence ID" value="ORC89901.1"/>
    <property type="molecule type" value="Genomic_DNA"/>
</dbReference>
<dbReference type="Proteomes" id="UP000192257">
    <property type="component" value="Unassembled WGS sequence"/>
</dbReference>
<feature type="transmembrane region" description="Helical" evidence="1">
    <location>
        <begin position="6"/>
        <end position="27"/>
    </location>
</feature>
<evidence type="ECO:0000256" key="1">
    <source>
        <dbReference type="SAM" id="Phobius"/>
    </source>
</evidence>
<dbReference type="GeneID" id="39984440"/>
<evidence type="ECO:0000313" key="2">
    <source>
        <dbReference type="EMBL" id="ORC89901.1"/>
    </source>
</evidence>
<dbReference type="RefSeq" id="XP_028883967.1">
    <property type="nucleotide sequence ID" value="XM_029024660.1"/>
</dbReference>
<keyword evidence="1" id="KW-0812">Transmembrane</keyword>
<feature type="transmembrane region" description="Helical" evidence="1">
    <location>
        <begin position="34"/>
        <end position="67"/>
    </location>
</feature>
<dbReference type="AlphaFoldDB" id="A0A1X0NZ75"/>
<keyword evidence="1" id="KW-0472">Membrane</keyword>
<organism evidence="2 3">
    <name type="scientific">Trypanosoma theileri</name>
    <dbReference type="NCBI Taxonomy" id="67003"/>
    <lineage>
        <taxon>Eukaryota</taxon>
        <taxon>Discoba</taxon>
        <taxon>Euglenozoa</taxon>
        <taxon>Kinetoplastea</taxon>
        <taxon>Metakinetoplastina</taxon>
        <taxon>Trypanosomatida</taxon>
        <taxon>Trypanosomatidae</taxon>
        <taxon>Trypanosoma</taxon>
    </lineage>
</organism>
<gene>
    <name evidence="2" type="ORF">TM35_000101690</name>
</gene>
<feature type="transmembrane region" description="Helical" evidence="1">
    <location>
        <begin position="73"/>
        <end position="96"/>
    </location>
</feature>
<evidence type="ECO:0000313" key="3">
    <source>
        <dbReference type="Proteomes" id="UP000192257"/>
    </source>
</evidence>
<keyword evidence="1" id="KW-1133">Transmembrane helix</keyword>
<protein>
    <submittedName>
        <fullName evidence="2">Uncharacterized protein</fullName>
    </submittedName>
</protein>
<name>A0A1X0NZ75_9TRYP</name>